<evidence type="ECO:0008006" key="4">
    <source>
        <dbReference type="Google" id="ProtNLM"/>
    </source>
</evidence>
<evidence type="ECO:0000313" key="2">
    <source>
        <dbReference type="EMBL" id="RKP32736.1"/>
    </source>
</evidence>
<accession>A0A4P9ZHT7</accession>
<protein>
    <recommendedName>
        <fullName evidence="4">S-adenosyl-L-methionine-dependent methyltransferase</fullName>
    </recommendedName>
</protein>
<sequence>MLFHPLDFISPPTRAHDDETDQSEAILRHSTAEKEPALESIPSSQLYSSHASDPNDSDLDLAEVDPTSPLHIHDLPMLHLRPPAAVLLLFLHLLAPDQVLNFASSEPETDPESIFVKKNALEFMPDALPWFQTYCPRFVTRRLLASVSFLAETLRKGFMSEYNAWLTQVVASELLWTEILQREEIQSLAALRLAENCGRTAHPEILRVIGIPLLEQHLQLKEPSLTGDNLGLKTWGSSFLLGSRLAHSAQNYLVSPVLELGAGTGLVGMVACIRGCKTTLTDLPEIVPNLRDNVELNELDAVIDTLDWLDPAAFVQKYHSPKYNTIVLSDPLYSPKHSQWIVDMVNLFLSNDPLAAVLLQVPLRRNFESERATLWALMDQNGYVAKEQETEEGHDDFGQSQFLFRKYIRK</sequence>
<reference evidence="3" key="1">
    <citation type="journal article" date="2018" name="Nat. Microbiol.">
        <title>Leveraging single-cell genomics to expand the fungal tree of life.</title>
        <authorList>
            <person name="Ahrendt S.R."/>
            <person name="Quandt C.A."/>
            <person name="Ciobanu D."/>
            <person name="Clum A."/>
            <person name="Salamov A."/>
            <person name="Andreopoulos B."/>
            <person name="Cheng J.F."/>
            <person name="Woyke T."/>
            <person name="Pelin A."/>
            <person name="Henrissat B."/>
            <person name="Reynolds N.K."/>
            <person name="Benny G.L."/>
            <person name="Smith M.E."/>
            <person name="James T.Y."/>
            <person name="Grigoriev I.V."/>
        </authorList>
    </citation>
    <scope>NUCLEOTIDE SEQUENCE [LARGE SCALE GENOMIC DNA]</scope>
    <source>
        <strain evidence="3">Baker2002</strain>
    </source>
</reference>
<feature type="region of interest" description="Disordered" evidence="1">
    <location>
        <begin position="1"/>
        <end position="63"/>
    </location>
</feature>
<dbReference type="SUPFAM" id="SSF53335">
    <property type="entry name" value="S-adenosyl-L-methionine-dependent methyltransferases"/>
    <property type="match status" value="1"/>
</dbReference>
<dbReference type="CDD" id="cd02440">
    <property type="entry name" value="AdoMet_MTases"/>
    <property type="match status" value="1"/>
</dbReference>
<gene>
    <name evidence="2" type="ORF">METBISCDRAFT_21004</name>
</gene>
<organism evidence="2 3">
    <name type="scientific">Metschnikowia bicuspidata</name>
    <dbReference type="NCBI Taxonomy" id="27322"/>
    <lineage>
        <taxon>Eukaryota</taxon>
        <taxon>Fungi</taxon>
        <taxon>Dikarya</taxon>
        <taxon>Ascomycota</taxon>
        <taxon>Saccharomycotina</taxon>
        <taxon>Pichiomycetes</taxon>
        <taxon>Metschnikowiaceae</taxon>
        <taxon>Metschnikowia</taxon>
    </lineage>
</organism>
<dbReference type="Proteomes" id="UP000268321">
    <property type="component" value="Unassembled WGS sequence"/>
</dbReference>
<dbReference type="InterPro" id="IPR019410">
    <property type="entry name" value="Methyltransf_16"/>
</dbReference>
<name>A0A4P9ZHT7_9ASCO</name>
<dbReference type="Pfam" id="PF10294">
    <property type="entry name" value="Methyltransf_16"/>
    <property type="match status" value="1"/>
</dbReference>
<keyword evidence="3" id="KW-1185">Reference proteome</keyword>
<dbReference type="EMBL" id="ML004429">
    <property type="protein sequence ID" value="RKP32736.1"/>
    <property type="molecule type" value="Genomic_DNA"/>
</dbReference>
<dbReference type="InterPro" id="IPR029063">
    <property type="entry name" value="SAM-dependent_MTases_sf"/>
</dbReference>
<feature type="compositionally biased region" description="Polar residues" evidence="1">
    <location>
        <begin position="41"/>
        <end position="54"/>
    </location>
</feature>
<dbReference type="PANTHER" id="PTHR14614:SF156">
    <property type="entry name" value="PROTEIN-LYSINE N-METHYLTRANSFERASE EFM2"/>
    <property type="match status" value="1"/>
</dbReference>
<feature type="compositionally biased region" description="Basic and acidic residues" evidence="1">
    <location>
        <begin position="26"/>
        <end position="37"/>
    </location>
</feature>
<dbReference type="GO" id="GO:0005829">
    <property type="term" value="C:cytosol"/>
    <property type="evidence" value="ECO:0007669"/>
    <property type="project" value="TreeGrafter"/>
</dbReference>
<dbReference type="Gene3D" id="3.40.50.150">
    <property type="entry name" value="Vaccinia Virus protein VP39"/>
    <property type="match status" value="1"/>
</dbReference>
<dbReference type="OrthoDB" id="433955at2759"/>
<dbReference type="GO" id="GO:0008757">
    <property type="term" value="F:S-adenosylmethionine-dependent methyltransferase activity"/>
    <property type="evidence" value="ECO:0007669"/>
    <property type="project" value="UniProtKB-ARBA"/>
</dbReference>
<evidence type="ECO:0000256" key="1">
    <source>
        <dbReference type="SAM" id="MobiDB-lite"/>
    </source>
</evidence>
<proteinExistence type="predicted"/>
<dbReference type="PANTHER" id="PTHR14614">
    <property type="entry name" value="HEPATOCELLULAR CARCINOMA-ASSOCIATED ANTIGEN"/>
    <property type="match status" value="1"/>
</dbReference>
<dbReference type="AlphaFoldDB" id="A0A4P9ZHT7"/>
<evidence type="ECO:0000313" key="3">
    <source>
        <dbReference type="Proteomes" id="UP000268321"/>
    </source>
</evidence>